<comment type="similarity">
    <text evidence="1">Belongs to the LysR transcriptional regulatory family.</text>
</comment>
<dbReference type="Gene3D" id="1.10.10.10">
    <property type="entry name" value="Winged helix-like DNA-binding domain superfamily/Winged helix DNA-binding domain"/>
    <property type="match status" value="1"/>
</dbReference>
<dbReference type="STRING" id="400668.Mmwyl1_3807"/>
<proteinExistence type="inferred from homology"/>
<dbReference type="GO" id="GO:0005829">
    <property type="term" value="C:cytosol"/>
    <property type="evidence" value="ECO:0007669"/>
    <property type="project" value="TreeGrafter"/>
</dbReference>
<dbReference type="HOGENOM" id="CLU_039613_6_0_6"/>
<keyword evidence="4" id="KW-0804">Transcription</keyword>
<reference evidence="6" key="1">
    <citation type="submission" date="2007-06" db="EMBL/GenBank/DDBJ databases">
        <title>Complete sequence of Marinomonas sp. MWYL1.</title>
        <authorList>
            <consortium name="US DOE Joint Genome Institute"/>
            <person name="Copeland A."/>
            <person name="Lucas S."/>
            <person name="Lapidus A."/>
            <person name="Barry K."/>
            <person name="Glavina del Rio T."/>
            <person name="Dalin E."/>
            <person name="Tice H."/>
            <person name="Pitluck S."/>
            <person name="Kiss H."/>
            <person name="Brettin T."/>
            <person name="Bruce D."/>
            <person name="Detter J.C."/>
            <person name="Han C."/>
            <person name="Schmutz J."/>
            <person name="Larimer F."/>
            <person name="Land M."/>
            <person name="Hauser L."/>
            <person name="Kyrpides N."/>
            <person name="Kim E."/>
            <person name="Johnston A.W.B."/>
            <person name="Todd J.D."/>
            <person name="Rogers R."/>
            <person name="Wexler M."/>
            <person name="Bond P.L."/>
            <person name="Li Y."/>
            <person name="Richardson P."/>
        </authorList>
    </citation>
    <scope>NUCLEOTIDE SEQUENCE [LARGE SCALE GENOMIC DNA]</scope>
    <source>
        <strain evidence="6">MWYL1</strain>
    </source>
</reference>
<keyword evidence="3" id="KW-0238">DNA-binding</keyword>
<sequence length="326" mass="36580">MELLNNNWFIRARLKNRHLIMLKTLGDTSNLNLAAEKLGISQPAISKLLKELEDGLDAQLFERLPRGVKPTACGLIMIHYAKQLLKTLDNAFEEVNAIKQGLKGSVRIGSILTPCTDLIPETLAKISTNYPNLDVSVKTGSSDDLLHMLNNGEIDLSISRHNNDYNRQGFIYEPIYRTTDPLYPEPVMVCAGVNNPLVKDKITLSLANLANYDWVLPPNKSVMRDEFEAMFHKSGMQPPRQIITAENLLIITSLLEKSQIITLLPSAVMEHYMKYGLMTQVKVDESLQTELGKILKVYGLIHKGENLLSPASRAVLELLRNSESHH</sequence>
<keyword evidence="2" id="KW-0805">Transcription regulation</keyword>
<dbReference type="InterPro" id="IPR050950">
    <property type="entry name" value="HTH-type_LysR_regulators"/>
</dbReference>
<evidence type="ECO:0000256" key="2">
    <source>
        <dbReference type="ARBA" id="ARBA00023015"/>
    </source>
</evidence>
<protein>
    <submittedName>
        <fullName evidence="6">Transcriptional regulator, LysR family</fullName>
    </submittedName>
</protein>
<evidence type="ECO:0000259" key="5">
    <source>
        <dbReference type="PROSITE" id="PS50931"/>
    </source>
</evidence>
<dbReference type="SUPFAM" id="SSF53850">
    <property type="entry name" value="Periplasmic binding protein-like II"/>
    <property type="match status" value="1"/>
</dbReference>
<dbReference type="InterPro" id="IPR036390">
    <property type="entry name" value="WH_DNA-bd_sf"/>
</dbReference>
<dbReference type="OrthoDB" id="5914299at2"/>
<dbReference type="InterPro" id="IPR000847">
    <property type="entry name" value="LysR_HTH_N"/>
</dbReference>
<dbReference type="KEGG" id="mmw:Mmwyl1_3807"/>
<evidence type="ECO:0000256" key="3">
    <source>
        <dbReference type="ARBA" id="ARBA00023125"/>
    </source>
</evidence>
<evidence type="ECO:0000313" key="6">
    <source>
        <dbReference type="EMBL" id="ABR72706.1"/>
    </source>
</evidence>
<dbReference type="PRINTS" id="PR00039">
    <property type="entry name" value="HTHLYSR"/>
</dbReference>
<dbReference type="InterPro" id="IPR036388">
    <property type="entry name" value="WH-like_DNA-bd_sf"/>
</dbReference>
<dbReference type="Gene3D" id="3.40.190.10">
    <property type="entry name" value="Periplasmic binding protein-like II"/>
    <property type="match status" value="2"/>
</dbReference>
<dbReference type="Pfam" id="PF03466">
    <property type="entry name" value="LysR_substrate"/>
    <property type="match status" value="1"/>
</dbReference>
<name>A6W1X7_MARMS</name>
<organism evidence="6">
    <name type="scientific">Marinomonas sp. (strain MWYL1)</name>
    <dbReference type="NCBI Taxonomy" id="400668"/>
    <lineage>
        <taxon>Bacteria</taxon>
        <taxon>Pseudomonadati</taxon>
        <taxon>Pseudomonadota</taxon>
        <taxon>Gammaproteobacteria</taxon>
        <taxon>Oceanospirillales</taxon>
        <taxon>Oceanospirillaceae</taxon>
        <taxon>Marinomonas</taxon>
    </lineage>
</organism>
<dbReference type="SUPFAM" id="SSF46785">
    <property type="entry name" value="Winged helix' DNA-binding domain"/>
    <property type="match status" value="1"/>
</dbReference>
<feature type="domain" description="HTH lysR-type" evidence="5">
    <location>
        <begin position="14"/>
        <end position="71"/>
    </location>
</feature>
<dbReference type="EMBL" id="CP000749">
    <property type="protein sequence ID" value="ABR72706.1"/>
    <property type="molecule type" value="Genomic_DNA"/>
</dbReference>
<gene>
    <name evidence="6" type="ordered locus">Mmwyl1_3807</name>
</gene>
<dbReference type="InterPro" id="IPR005119">
    <property type="entry name" value="LysR_subst-bd"/>
</dbReference>
<dbReference type="GO" id="GO:0003677">
    <property type="term" value="F:DNA binding"/>
    <property type="evidence" value="ECO:0007669"/>
    <property type="project" value="UniProtKB-KW"/>
</dbReference>
<evidence type="ECO:0000256" key="4">
    <source>
        <dbReference type="ARBA" id="ARBA00023163"/>
    </source>
</evidence>
<dbReference type="PROSITE" id="PS50931">
    <property type="entry name" value="HTH_LYSR"/>
    <property type="match status" value="1"/>
</dbReference>
<dbReference type="Pfam" id="PF00126">
    <property type="entry name" value="HTH_1"/>
    <property type="match status" value="1"/>
</dbReference>
<evidence type="ECO:0000256" key="1">
    <source>
        <dbReference type="ARBA" id="ARBA00009437"/>
    </source>
</evidence>
<dbReference type="AlphaFoldDB" id="A6W1X7"/>
<accession>A6W1X7</accession>
<dbReference type="GO" id="GO:0003700">
    <property type="term" value="F:DNA-binding transcription factor activity"/>
    <property type="evidence" value="ECO:0007669"/>
    <property type="project" value="InterPro"/>
</dbReference>
<dbReference type="PANTHER" id="PTHR30419">
    <property type="entry name" value="HTH-TYPE TRANSCRIPTIONAL REGULATOR YBHD"/>
    <property type="match status" value="1"/>
</dbReference>
<dbReference type="PANTHER" id="PTHR30419:SF8">
    <property type="entry name" value="NITROGEN ASSIMILATION TRANSCRIPTIONAL ACTIVATOR-RELATED"/>
    <property type="match status" value="1"/>
</dbReference>
<dbReference type="eggNOG" id="COG0583">
    <property type="taxonomic scope" value="Bacteria"/>
</dbReference>